<protein>
    <recommendedName>
        <fullName evidence="9">Inositol-1-monophosphatase</fullName>
        <ecNumber evidence="9">3.1.3.25</ecNumber>
    </recommendedName>
</protein>
<dbReference type="InterPro" id="IPR020550">
    <property type="entry name" value="Inositol_monophosphatase_CS"/>
</dbReference>
<dbReference type="InterPro" id="IPR020583">
    <property type="entry name" value="Inositol_monoP_metal-BS"/>
</dbReference>
<dbReference type="GO" id="GO:0008934">
    <property type="term" value="F:inositol monophosphate 1-phosphatase activity"/>
    <property type="evidence" value="ECO:0007669"/>
    <property type="project" value="InterPro"/>
</dbReference>
<comment type="cofactor">
    <cofactor evidence="2 8 9">
        <name>Mg(2+)</name>
        <dbReference type="ChEBI" id="CHEBI:18420"/>
    </cofactor>
</comment>
<dbReference type="PROSITE" id="PS00629">
    <property type="entry name" value="IMP_1"/>
    <property type="match status" value="1"/>
</dbReference>
<gene>
    <name evidence="10" type="ORF">PSYICH_LOCUS10289</name>
</gene>
<dbReference type="GO" id="GO:0007165">
    <property type="term" value="P:signal transduction"/>
    <property type="evidence" value="ECO:0007669"/>
    <property type="project" value="TreeGrafter"/>
</dbReference>
<evidence type="ECO:0000256" key="9">
    <source>
        <dbReference type="RuleBase" id="RU364068"/>
    </source>
</evidence>
<dbReference type="Gene3D" id="3.30.540.10">
    <property type="entry name" value="Fructose-1,6-Bisphosphatase, subunit A, domain 1"/>
    <property type="match status" value="1"/>
</dbReference>
<feature type="binding site" evidence="8">
    <location>
        <position position="72"/>
    </location>
    <ligand>
        <name>Mg(2+)</name>
        <dbReference type="ChEBI" id="CHEBI:18420"/>
        <label>1</label>
        <note>catalytic</note>
    </ligand>
</feature>
<accession>A0A9P0GG22</accession>
<dbReference type="PRINTS" id="PR00378">
    <property type="entry name" value="LIIMPHPHTASE"/>
</dbReference>
<dbReference type="FunFam" id="3.40.190.80:FF:000002">
    <property type="entry name" value="Inositol-1-monophosphatase"/>
    <property type="match status" value="1"/>
</dbReference>
<dbReference type="CDD" id="cd01639">
    <property type="entry name" value="IMPase"/>
    <property type="match status" value="1"/>
</dbReference>
<keyword evidence="7 8" id="KW-0460">Magnesium</keyword>
<evidence type="ECO:0000256" key="5">
    <source>
        <dbReference type="ARBA" id="ARBA00022723"/>
    </source>
</evidence>
<dbReference type="PROSITE" id="PS00630">
    <property type="entry name" value="IMP_2"/>
    <property type="match status" value="1"/>
</dbReference>
<name>A0A9P0GG22_9CUCU</name>
<dbReference type="EC" id="3.1.3.25" evidence="9"/>
<dbReference type="OrthoDB" id="10254945at2759"/>
<dbReference type="GO" id="GO:0046872">
    <property type="term" value="F:metal ion binding"/>
    <property type="evidence" value="ECO:0007669"/>
    <property type="project" value="UniProtKB-KW"/>
</dbReference>
<dbReference type="PANTHER" id="PTHR20854:SF4">
    <property type="entry name" value="INOSITOL-1-MONOPHOSPHATASE-RELATED"/>
    <property type="match status" value="1"/>
</dbReference>
<organism evidence="10 11">
    <name type="scientific">Psylliodes chrysocephalus</name>
    <dbReference type="NCBI Taxonomy" id="3402493"/>
    <lineage>
        <taxon>Eukaryota</taxon>
        <taxon>Metazoa</taxon>
        <taxon>Ecdysozoa</taxon>
        <taxon>Arthropoda</taxon>
        <taxon>Hexapoda</taxon>
        <taxon>Insecta</taxon>
        <taxon>Pterygota</taxon>
        <taxon>Neoptera</taxon>
        <taxon>Endopterygota</taxon>
        <taxon>Coleoptera</taxon>
        <taxon>Polyphaga</taxon>
        <taxon>Cucujiformia</taxon>
        <taxon>Chrysomeloidea</taxon>
        <taxon>Chrysomelidae</taxon>
        <taxon>Galerucinae</taxon>
        <taxon>Alticini</taxon>
        <taxon>Psylliodes</taxon>
    </lineage>
</organism>
<keyword evidence="5 8" id="KW-0479">Metal-binding</keyword>
<dbReference type="Proteomes" id="UP001153636">
    <property type="component" value="Chromosome 4"/>
</dbReference>
<feature type="binding site" evidence="8">
    <location>
        <position position="95"/>
    </location>
    <ligand>
        <name>Mg(2+)</name>
        <dbReference type="ChEBI" id="CHEBI:18420"/>
        <label>1</label>
        <note>catalytic</note>
    </ligand>
</feature>
<evidence type="ECO:0000313" key="10">
    <source>
        <dbReference type="EMBL" id="CAH1109491.1"/>
    </source>
</evidence>
<dbReference type="GO" id="GO:0006020">
    <property type="term" value="P:inositol metabolic process"/>
    <property type="evidence" value="ECO:0007669"/>
    <property type="project" value="TreeGrafter"/>
</dbReference>
<comment type="pathway">
    <text evidence="3 9">Polyol metabolism; myo-inositol biosynthesis; myo-inositol from D-glucose 6-phosphate: step 2/2.</text>
</comment>
<dbReference type="Pfam" id="PF00459">
    <property type="entry name" value="Inositol_P"/>
    <property type="match status" value="1"/>
</dbReference>
<dbReference type="GO" id="GO:0046854">
    <property type="term" value="P:phosphatidylinositol phosphate biosynthetic process"/>
    <property type="evidence" value="ECO:0007669"/>
    <property type="project" value="InterPro"/>
</dbReference>
<feature type="binding site" evidence="8">
    <location>
        <position position="94"/>
    </location>
    <ligand>
        <name>Mg(2+)</name>
        <dbReference type="ChEBI" id="CHEBI:18420"/>
        <label>1</label>
        <note>catalytic</note>
    </ligand>
</feature>
<evidence type="ECO:0000313" key="11">
    <source>
        <dbReference type="Proteomes" id="UP001153636"/>
    </source>
</evidence>
<dbReference type="FunFam" id="3.30.540.10:FF:000004">
    <property type="entry name" value="Inositol-1-monophosphatase"/>
    <property type="match status" value="1"/>
</dbReference>
<feature type="binding site" evidence="8">
    <location>
        <position position="222"/>
    </location>
    <ligand>
        <name>Mg(2+)</name>
        <dbReference type="ChEBI" id="CHEBI:18420"/>
        <label>1</label>
        <note>catalytic</note>
    </ligand>
</feature>
<proteinExistence type="inferred from homology"/>
<reference evidence="10" key="1">
    <citation type="submission" date="2022-01" db="EMBL/GenBank/DDBJ databases">
        <authorList>
            <person name="King R."/>
        </authorList>
    </citation>
    <scope>NUCLEOTIDE SEQUENCE</scope>
</reference>
<evidence type="ECO:0000256" key="6">
    <source>
        <dbReference type="ARBA" id="ARBA00022801"/>
    </source>
</evidence>
<evidence type="ECO:0000256" key="2">
    <source>
        <dbReference type="ARBA" id="ARBA00001946"/>
    </source>
</evidence>
<dbReference type="InterPro" id="IPR020552">
    <property type="entry name" value="Inositol_monoPase_Li-sen"/>
</dbReference>
<comment type="similarity">
    <text evidence="4 9">Belongs to the inositol monophosphatase superfamily.</text>
</comment>
<sequence>MSLSNLDLYYDTVLNLTKSAGQILRENNSNRDKYIEFKTSPTDLVTKTDTEIENYLISGLSSNFPDHKFIAEESAAKQGETLLTDAPTWIIDPIDGTMNFVHSFPHSCISIALYINKEPAIGIVYNPILEQLFTARSGKGAFLNGKQIRVSNTTSLSKALIIIENYGCAPVHQITPEVVELISSLITGSHSTRALGSAALDLCMVACGGADAFYNYGIKIWDIAAGMLIVREAGGLCTDPRGGPLHSTGNRILAASSQNLVDELSKRLSETEDKLLNK</sequence>
<dbReference type="Gene3D" id="3.40.190.80">
    <property type="match status" value="1"/>
</dbReference>
<dbReference type="AlphaFoldDB" id="A0A9P0GG22"/>
<comment type="catalytic activity">
    <reaction evidence="1 9">
        <text>a myo-inositol phosphate + H2O = myo-inositol + phosphate</text>
        <dbReference type="Rhea" id="RHEA:24056"/>
        <dbReference type="ChEBI" id="CHEBI:15377"/>
        <dbReference type="ChEBI" id="CHEBI:17268"/>
        <dbReference type="ChEBI" id="CHEBI:43474"/>
        <dbReference type="ChEBI" id="CHEBI:84139"/>
        <dbReference type="EC" id="3.1.3.25"/>
    </reaction>
</comment>
<evidence type="ECO:0000256" key="7">
    <source>
        <dbReference type="ARBA" id="ARBA00022842"/>
    </source>
</evidence>
<dbReference type="InterPro" id="IPR033942">
    <property type="entry name" value="IMPase"/>
</dbReference>
<dbReference type="SUPFAM" id="SSF56655">
    <property type="entry name" value="Carbohydrate phosphatase"/>
    <property type="match status" value="1"/>
</dbReference>
<dbReference type="InterPro" id="IPR000760">
    <property type="entry name" value="Inositol_monophosphatase-like"/>
</dbReference>
<evidence type="ECO:0000256" key="4">
    <source>
        <dbReference type="ARBA" id="ARBA00009759"/>
    </source>
</evidence>
<evidence type="ECO:0000256" key="8">
    <source>
        <dbReference type="PIRSR" id="PIRSR600760-2"/>
    </source>
</evidence>
<evidence type="ECO:0000256" key="3">
    <source>
        <dbReference type="ARBA" id="ARBA00005152"/>
    </source>
</evidence>
<dbReference type="PANTHER" id="PTHR20854">
    <property type="entry name" value="INOSITOL MONOPHOSPHATASE"/>
    <property type="match status" value="1"/>
</dbReference>
<keyword evidence="11" id="KW-1185">Reference proteome</keyword>
<feature type="binding site" evidence="8">
    <location>
        <position position="92"/>
    </location>
    <ligand>
        <name>Mg(2+)</name>
        <dbReference type="ChEBI" id="CHEBI:18420"/>
        <label>1</label>
        <note>catalytic</note>
    </ligand>
</feature>
<evidence type="ECO:0000256" key="1">
    <source>
        <dbReference type="ARBA" id="ARBA00001033"/>
    </source>
</evidence>
<dbReference type="EMBL" id="OV651816">
    <property type="protein sequence ID" value="CAH1109491.1"/>
    <property type="molecule type" value="Genomic_DNA"/>
</dbReference>
<dbReference type="PRINTS" id="PR00377">
    <property type="entry name" value="IMPHPHTASES"/>
</dbReference>
<keyword evidence="6 9" id="KW-0378">Hydrolase</keyword>